<dbReference type="PANTHER" id="PTHR38687:SF1">
    <property type="entry name" value="CELL DIVISION PROTEIN DEDD"/>
    <property type="match status" value="1"/>
</dbReference>
<sequence>MASQFQNRLIGSVILVSLGVIFLPDILTGKPKTPTVPVAAIPLQPEATPLPRPEAPSEAQSLVAAAPAAPAQTEAWQMEEVAAPVTLNGREPDANQVVPAGTVVAAAQSPQPEPAKAVETKPAATVVTVAAKPAPVKPVDSQPLTAKTPVAKPQPVAPTTKPVAEPVQAVAQAKPVAKPAYEIKPFAPESKPAVPAKPAVNSTATASVASGNRSSGGVEVVEAQPTISKPAVSSVTSRPVATSPSMATSGSSWIIQLGVFQNGDNARSLVSRLRAAGYPAGIQLVNHPQGLLHRVVVGPDVSRARLEAMLPKVNQAGGTAGKIIAYSPAG</sequence>
<dbReference type="Pfam" id="PF05036">
    <property type="entry name" value="SPOR"/>
    <property type="match status" value="1"/>
</dbReference>
<dbReference type="SUPFAM" id="SSF110997">
    <property type="entry name" value="Sporulation related repeat"/>
    <property type="match status" value="1"/>
</dbReference>
<name>A0ABP8Q2L5_9GAMM</name>
<evidence type="ECO:0000313" key="4">
    <source>
        <dbReference type="EMBL" id="GAA4495304.1"/>
    </source>
</evidence>
<feature type="domain" description="SPOR" evidence="3">
    <location>
        <begin position="247"/>
        <end position="326"/>
    </location>
</feature>
<dbReference type="InterPro" id="IPR007730">
    <property type="entry name" value="SPOR-like_dom"/>
</dbReference>
<dbReference type="PANTHER" id="PTHR38687">
    <property type="entry name" value="CELL DIVISION PROTEIN DEDD-RELATED"/>
    <property type="match status" value="1"/>
</dbReference>
<dbReference type="PROSITE" id="PS51724">
    <property type="entry name" value="SPOR"/>
    <property type="match status" value="1"/>
</dbReference>
<dbReference type="EMBL" id="BAABFC010000006">
    <property type="protein sequence ID" value="GAA4495304.1"/>
    <property type="molecule type" value="Genomic_DNA"/>
</dbReference>
<reference evidence="5" key="1">
    <citation type="journal article" date="2019" name="Int. J. Syst. Evol. Microbiol.">
        <title>The Global Catalogue of Microorganisms (GCM) 10K type strain sequencing project: providing services to taxonomists for standard genome sequencing and annotation.</title>
        <authorList>
            <consortium name="The Broad Institute Genomics Platform"/>
            <consortium name="The Broad Institute Genome Sequencing Center for Infectious Disease"/>
            <person name="Wu L."/>
            <person name="Ma J."/>
        </authorList>
    </citation>
    <scope>NUCLEOTIDE SEQUENCE [LARGE SCALE GENOMIC DNA]</scope>
    <source>
        <strain evidence="5">JCM 32226</strain>
    </source>
</reference>
<dbReference type="RefSeq" id="WP_345010348.1">
    <property type="nucleotide sequence ID" value="NZ_BAABFC010000006.1"/>
</dbReference>
<dbReference type="Proteomes" id="UP001501321">
    <property type="component" value="Unassembled WGS sequence"/>
</dbReference>
<dbReference type="InterPro" id="IPR052521">
    <property type="entry name" value="Cell_div_SPOR-domain"/>
</dbReference>
<keyword evidence="2" id="KW-0472">Membrane</keyword>
<feature type="region of interest" description="Disordered" evidence="1">
    <location>
        <begin position="136"/>
        <end position="161"/>
    </location>
</feature>
<keyword evidence="2" id="KW-1133">Transmembrane helix</keyword>
<comment type="caution">
    <text evidence="4">The sequence shown here is derived from an EMBL/GenBank/DDBJ whole genome shotgun (WGS) entry which is preliminary data.</text>
</comment>
<evidence type="ECO:0000259" key="3">
    <source>
        <dbReference type="PROSITE" id="PS51724"/>
    </source>
</evidence>
<organism evidence="4 5">
    <name type="scientific">Pseudaeromonas paramecii</name>
    <dbReference type="NCBI Taxonomy" id="2138166"/>
    <lineage>
        <taxon>Bacteria</taxon>
        <taxon>Pseudomonadati</taxon>
        <taxon>Pseudomonadota</taxon>
        <taxon>Gammaproteobacteria</taxon>
        <taxon>Aeromonadales</taxon>
        <taxon>Aeromonadaceae</taxon>
        <taxon>Pseudaeromonas</taxon>
    </lineage>
</organism>
<keyword evidence="2" id="KW-0812">Transmembrane</keyword>
<protein>
    <submittedName>
        <fullName evidence="4">SPOR domain-containing protein</fullName>
    </submittedName>
</protein>
<dbReference type="Gene3D" id="3.30.70.1070">
    <property type="entry name" value="Sporulation related repeat"/>
    <property type="match status" value="1"/>
</dbReference>
<keyword evidence="5" id="KW-1185">Reference proteome</keyword>
<proteinExistence type="predicted"/>
<dbReference type="InterPro" id="IPR036680">
    <property type="entry name" value="SPOR-like_sf"/>
</dbReference>
<evidence type="ECO:0000313" key="5">
    <source>
        <dbReference type="Proteomes" id="UP001501321"/>
    </source>
</evidence>
<accession>A0ABP8Q2L5</accession>
<evidence type="ECO:0000256" key="1">
    <source>
        <dbReference type="SAM" id="MobiDB-lite"/>
    </source>
</evidence>
<gene>
    <name evidence="4" type="ORF">GCM10023095_08230</name>
</gene>
<feature type="transmembrane region" description="Helical" evidence="2">
    <location>
        <begin position="9"/>
        <end position="27"/>
    </location>
</feature>
<evidence type="ECO:0000256" key="2">
    <source>
        <dbReference type="SAM" id="Phobius"/>
    </source>
</evidence>